<comment type="similarity">
    <text evidence="2">Belongs to the phytoene/squalene synthase family.</text>
</comment>
<dbReference type="SFLD" id="SFLDG01018">
    <property type="entry name" value="Squalene/Phytoene_Synthase_Lik"/>
    <property type="match status" value="1"/>
</dbReference>
<keyword evidence="4" id="KW-0125">Carotenoid biosynthesis</keyword>
<sequence length="309" mass="33680">MSEDLVRAATETIARGSKSFAAAARLFDRPTRESAVMLYAWCRHCDDVVDDQEFGFSAREGASREPQARLAELEARTCSALAGEPQTVPAFAALQEVARRHGIPERYPLQHLAGFRMDLEERRYGTIEDTLDYAYHVAGVVGVMMAHIMGVRDPAVLDRASDLGIAFQLTNIARDIVDDAATGRTYLPAAWLREAGIPPGEVAEPRHRAALAKVAARLIDLAEPYYASARIGVAALPPRSAWAIATAHGVYRQIGIEVRRRGARAWDARVSTSKLQKLGQVVRGGATALMTRIASPGPAPRRGLYERPA</sequence>
<dbReference type="InterPro" id="IPR033904">
    <property type="entry name" value="Trans_IPPS_HH"/>
</dbReference>
<evidence type="ECO:0000313" key="6">
    <source>
        <dbReference type="EMBL" id="NNM72699.1"/>
    </source>
</evidence>
<comment type="cofactor">
    <cofactor evidence="5">
        <name>ATP</name>
        <dbReference type="ChEBI" id="CHEBI:30616"/>
    </cofactor>
</comment>
<dbReference type="AlphaFoldDB" id="A0A849I8G4"/>
<evidence type="ECO:0000256" key="1">
    <source>
        <dbReference type="ARBA" id="ARBA00004684"/>
    </source>
</evidence>
<organism evidence="6 7">
    <name type="scientific">Enterovirga aerilata</name>
    <dbReference type="NCBI Taxonomy" id="2730920"/>
    <lineage>
        <taxon>Bacteria</taxon>
        <taxon>Pseudomonadati</taxon>
        <taxon>Pseudomonadota</taxon>
        <taxon>Alphaproteobacteria</taxon>
        <taxon>Hyphomicrobiales</taxon>
        <taxon>Methylobacteriaceae</taxon>
        <taxon>Enterovirga</taxon>
    </lineage>
</organism>
<dbReference type="CDD" id="cd00683">
    <property type="entry name" value="Trans_IPPS_HH"/>
    <property type="match status" value="1"/>
</dbReference>
<protein>
    <submittedName>
        <fullName evidence="6">Phytoene/squalene synthase family protein</fullName>
    </submittedName>
</protein>
<keyword evidence="7" id="KW-1185">Reference proteome</keyword>
<name>A0A849I8G4_9HYPH</name>
<dbReference type="Proteomes" id="UP000564885">
    <property type="component" value="Unassembled WGS sequence"/>
</dbReference>
<reference evidence="6 7" key="1">
    <citation type="submission" date="2020-04" db="EMBL/GenBank/DDBJ databases">
        <title>Enterovirga sp. isolate from soil.</title>
        <authorList>
            <person name="Chea S."/>
            <person name="Kim D.-U."/>
        </authorList>
    </citation>
    <scope>NUCLEOTIDE SEQUENCE [LARGE SCALE GENOMIC DNA]</scope>
    <source>
        <strain evidence="6 7">DB1703</strain>
    </source>
</reference>
<dbReference type="GO" id="GO:0004311">
    <property type="term" value="F:geranylgeranyl diphosphate synthase activity"/>
    <property type="evidence" value="ECO:0007669"/>
    <property type="project" value="InterPro"/>
</dbReference>
<evidence type="ECO:0000256" key="5">
    <source>
        <dbReference type="ARBA" id="ARBA00053028"/>
    </source>
</evidence>
<dbReference type="GO" id="GO:0016117">
    <property type="term" value="P:carotenoid biosynthetic process"/>
    <property type="evidence" value="ECO:0007669"/>
    <property type="project" value="UniProtKB-KW"/>
</dbReference>
<accession>A0A849I8G4</accession>
<keyword evidence="3" id="KW-0808">Transferase</keyword>
<dbReference type="Pfam" id="PF00494">
    <property type="entry name" value="SQS_PSY"/>
    <property type="match status" value="1"/>
</dbReference>
<dbReference type="RefSeq" id="WP_171218237.1">
    <property type="nucleotide sequence ID" value="NZ_JABEPP010000003.1"/>
</dbReference>
<dbReference type="PROSITE" id="PS01045">
    <property type="entry name" value="SQUALEN_PHYTOEN_SYN_2"/>
    <property type="match status" value="1"/>
</dbReference>
<evidence type="ECO:0000256" key="3">
    <source>
        <dbReference type="ARBA" id="ARBA00022679"/>
    </source>
</evidence>
<dbReference type="InterPro" id="IPR019845">
    <property type="entry name" value="Squalene/phytoene_synthase_CS"/>
</dbReference>
<comment type="caution">
    <text evidence="6">The sequence shown here is derived from an EMBL/GenBank/DDBJ whole genome shotgun (WGS) entry which is preliminary data.</text>
</comment>
<dbReference type="Gene3D" id="1.10.600.10">
    <property type="entry name" value="Farnesyl Diphosphate Synthase"/>
    <property type="match status" value="1"/>
</dbReference>
<evidence type="ECO:0000256" key="4">
    <source>
        <dbReference type="ARBA" id="ARBA00022746"/>
    </source>
</evidence>
<dbReference type="SFLD" id="SFLDS00005">
    <property type="entry name" value="Isoprenoid_Synthase_Type_I"/>
    <property type="match status" value="1"/>
</dbReference>
<dbReference type="SUPFAM" id="SSF48576">
    <property type="entry name" value="Terpenoid synthases"/>
    <property type="match status" value="1"/>
</dbReference>
<dbReference type="EMBL" id="JABEPP010000003">
    <property type="protein sequence ID" value="NNM72699.1"/>
    <property type="molecule type" value="Genomic_DNA"/>
</dbReference>
<dbReference type="GO" id="GO:0051996">
    <property type="term" value="F:squalene synthase [NAD(P)H] activity"/>
    <property type="evidence" value="ECO:0007669"/>
    <property type="project" value="InterPro"/>
</dbReference>
<dbReference type="SFLD" id="SFLDG01212">
    <property type="entry name" value="Phytoene_synthase_like"/>
    <property type="match status" value="1"/>
</dbReference>
<dbReference type="InterPro" id="IPR044843">
    <property type="entry name" value="Trans_IPPS_bact-type"/>
</dbReference>
<proteinExistence type="inferred from homology"/>
<gene>
    <name evidence="6" type="ORF">HJG44_09925</name>
</gene>
<dbReference type="FunFam" id="1.10.600.10:FF:000020">
    <property type="entry name" value="Phytoene synthase"/>
    <property type="match status" value="1"/>
</dbReference>
<comment type="pathway">
    <text evidence="1">Carotenoid biosynthesis; phytoene biosynthesis.</text>
</comment>
<dbReference type="PROSITE" id="PS01044">
    <property type="entry name" value="SQUALEN_PHYTOEN_SYN_1"/>
    <property type="match status" value="1"/>
</dbReference>
<dbReference type="PANTHER" id="PTHR31480">
    <property type="entry name" value="BIFUNCTIONAL LYCOPENE CYCLASE/PHYTOENE SYNTHASE"/>
    <property type="match status" value="1"/>
</dbReference>
<evidence type="ECO:0000313" key="7">
    <source>
        <dbReference type="Proteomes" id="UP000564885"/>
    </source>
</evidence>
<evidence type="ECO:0000256" key="2">
    <source>
        <dbReference type="ARBA" id="ARBA00006251"/>
    </source>
</evidence>
<dbReference type="InterPro" id="IPR008949">
    <property type="entry name" value="Isoprenoid_synthase_dom_sf"/>
</dbReference>
<dbReference type="InterPro" id="IPR002060">
    <property type="entry name" value="Squ/phyt_synthse"/>
</dbReference>